<evidence type="ECO:0000256" key="3">
    <source>
        <dbReference type="ARBA" id="ARBA00022527"/>
    </source>
</evidence>
<dbReference type="Pfam" id="PF05461">
    <property type="entry name" value="ApoL"/>
    <property type="match status" value="1"/>
</dbReference>
<keyword evidence="3" id="KW-0723">Serine/threonine-protein kinase</keyword>
<dbReference type="GO" id="GO:0042157">
    <property type="term" value="P:lipoprotein metabolic process"/>
    <property type="evidence" value="ECO:0007669"/>
    <property type="project" value="InterPro"/>
</dbReference>
<evidence type="ECO:0000256" key="6">
    <source>
        <dbReference type="ARBA" id="ARBA00022777"/>
    </source>
</evidence>
<dbReference type="GO" id="GO:0008289">
    <property type="term" value="F:lipid binding"/>
    <property type="evidence" value="ECO:0007669"/>
    <property type="project" value="InterPro"/>
</dbReference>
<comment type="catalytic activity">
    <reaction evidence="8">
        <text>L-threonyl-[protein] + ATP = O-phospho-L-threonyl-[protein] + ADP + H(+)</text>
        <dbReference type="Rhea" id="RHEA:46608"/>
        <dbReference type="Rhea" id="RHEA-COMP:11060"/>
        <dbReference type="Rhea" id="RHEA-COMP:11605"/>
        <dbReference type="ChEBI" id="CHEBI:15378"/>
        <dbReference type="ChEBI" id="CHEBI:30013"/>
        <dbReference type="ChEBI" id="CHEBI:30616"/>
        <dbReference type="ChEBI" id="CHEBI:61977"/>
        <dbReference type="ChEBI" id="CHEBI:456216"/>
        <dbReference type="EC" id="2.7.11.1"/>
    </reaction>
</comment>
<dbReference type="PANTHER" id="PTHR44899">
    <property type="entry name" value="CAMK FAMILY PROTEIN KINASE"/>
    <property type="match status" value="1"/>
</dbReference>
<keyword evidence="7" id="KW-0067">ATP-binding</keyword>
<keyword evidence="11" id="KW-0472">Membrane</keyword>
<keyword evidence="14" id="KW-1185">Reference proteome</keyword>
<dbReference type="SUPFAM" id="SSF56112">
    <property type="entry name" value="Protein kinase-like (PK-like)"/>
    <property type="match status" value="1"/>
</dbReference>
<proteinExistence type="inferred from homology"/>
<evidence type="ECO:0000256" key="9">
    <source>
        <dbReference type="ARBA" id="ARBA00048679"/>
    </source>
</evidence>
<dbReference type="STRING" id="1676925.ENSPKIP00000006778"/>
<feature type="domain" description="Protein kinase" evidence="12">
    <location>
        <begin position="13"/>
        <end position="268"/>
    </location>
</feature>
<evidence type="ECO:0000256" key="10">
    <source>
        <dbReference type="SAM" id="MobiDB-lite"/>
    </source>
</evidence>
<evidence type="ECO:0000256" key="8">
    <source>
        <dbReference type="ARBA" id="ARBA00047899"/>
    </source>
</evidence>
<dbReference type="Gene3D" id="1.10.510.10">
    <property type="entry name" value="Transferase(Phosphotransferase) domain 1"/>
    <property type="match status" value="1"/>
</dbReference>
<dbReference type="OrthoDB" id="6363454at2759"/>
<dbReference type="Gene3D" id="3.30.200.20">
    <property type="entry name" value="Phosphorylase Kinase, domain 1"/>
    <property type="match status" value="1"/>
</dbReference>
<dbReference type="GO" id="GO:0005576">
    <property type="term" value="C:extracellular region"/>
    <property type="evidence" value="ECO:0007669"/>
    <property type="project" value="InterPro"/>
</dbReference>
<feature type="region of interest" description="Disordered" evidence="10">
    <location>
        <begin position="294"/>
        <end position="319"/>
    </location>
</feature>
<comment type="catalytic activity">
    <reaction evidence="9">
        <text>L-seryl-[protein] + ATP = O-phospho-L-seryl-[protein] + ADP + H(+)</text>
        <dbReference type="Rhea" id="RHEA:17989"/>
        <dbReference type="Rhea" id="RHEA-COMP:9863"/>
        <dbReference type="Rhea" id="RHEA-COMP:11604"/>
        <dbReference type="ChEBI" id="CHEBI:15378"/>
        <dbReference type="ChEBI" id="CHEBI:29999"/>
        <dbReference type="ChEBI" id="CHEBI:30616"/>
        <dbReference type="ChEBI" id="CHEBI:83421"/>
        <dbReference type="ChEBI" id="CHEBI:456216"/>
        <dbReference type="EC" id="2.7.11.1"/>
    </reaction>
</comment>
<keyword evidence="11" id="KW-1133">Transmembrane helix</keyword>
<organism evidence="13 14">
    <name type="scientific">Paramormyrops kingsleyae</name>
    <dbReference type="NCBI Taxonomy" id="1676925"/>
    <lineage>
        <taxon>Eukaryota</taxon>
        <taxon>Metazoa</taxon>
        <taxon>Chordata</taxon>
        <taxon>Craniata</taxon>
        <taxon>Vertebrata</taxon>
        <taxon>Euteleostomi</taxon>
        <taxon>Actinopterygii</taxon>
        <taxon>Neopterygii</taxon>
        <taxon>Teleostei</taxon>
        <taxon>Osteoglossocephala</taxon>
        <taxon>Osteoglossomorpha</taxon>
        <taxon>Osteoglossiformes</taxon>
        <taxon>Mormyridae</taxon>
        <taxon>Paramormyrops</taxon>
    </lineage>
</organism>
<keyword evidence="4" id="KW-0808">Transferase</keyword>
<name>A0A3B3QKY1_9TELE</name>
<evidence type="ECO:0000259" key="12">
    <source>
        <dbReference type="PROSITE" id="PS50011"/>
    </source>
</evidence>
<evidence type="ECO:0000256" key="11">
    <source>
        <dbReference type="SAM" id="Phobius"/>
    </source>
</evidence>
<feature type="compositionally biased region" description="Basic and acidic residues" evidence="10">
    <location>
        <begin position="294"/>
        <end position="316"/>
    </location>
</feature>
<dbReference type="Proteomes" id="UP000261540">
    <property type="component" value="Unplaced"/>
</dbReference>
<evidence type="ECO:0000256" key="4">
    <source>
        <dbReference type="ARBA" id="ARBA00022679"/>
    </source>
</evidence>
<accession>A0A3B3QKY1</accession>
<keyword evidence="6" id="KW-0418">Kinase</keyword>
<evidence type="ECO:0000313" key="13">
    <source>
        <dbReference type="Ensembl" id="ENSPKIP00000006778.1"/>
    </source>
</evidence>
<dbReference type="InterPro" id="IPR011009">
    <property type="entry name" value="Kinase-like_dom_sf"/>
</dbReference>
<evidence type="ECO:0000256" key="2">
    <source>
        <dbReference type="ARBA" id="ARBA00012513"/>
    </source>
</evidence>
<dbReference type="EC" id="2.7.11.1" evidence="2"/>
<dbReference type="KEGG" id="pki:111858114"/>
<sequence length="600" mass="67174">MGNQQSLLTEKGYTLLQETENESTGKAALVNKDGNKYIIRTINMTNTDDEIKQRTQREVASLADMDHRHIVRYVESFTDENSSCNIAMDYCEGGDLSEKIKSQKMEGTPFSEDQILDWFVQICLALKHVHDRSIVHRDIKPQCLFLTGEETIKLGDFGVSKILSRKDEYAKTKLGMPIYIAPEVWKDKCFDNKSDIWALGCVLYELCTLEFAFSLQENLLFMFELWNRPTPHLSENFSSELRHLLDELLHKDPAHRPSIDGILRKAFLVDRIPKQLLLMEEVLMVPGPISLEDPGNRDWKNREVPCDRDEDKRSEDGQMYNQEIPMDRNLSNMMFQLNQDIEAFKNFYDQDVGDILSLVKKLEMTADGLERVHFGTTVGSLTGSVVGAAGGITSLVGLILAPFTLGASLIVTGVGIGVAVAGGATSAVSNITNMVNQSMDRKTIEETISEYRDKMEPILMSVEDIITGIHTVQDHESYTNVANMAQAAFRAGRGLGGIAELVRLTQVINVGKVAAQAARAVRVAEAFTGVLSALFIALDVYFIVKDAKEIHSIRQGSQQQDEIKSATMKLVANIREMVSQFMEKLGELECIRAEFKILEI</sequence>
<reference evidence="13" key="1">
    <citation type="submission" date="2025-08" db="UniProtKB">
        <authorList>
            <consortium name="Ensembl"/>
        </authorList>
    </citation>
    <scope>IDENTIFICATION</scope>
</reference>
<keyword evidence="11" id="KW-0812">Transmembrane</keyword>
<reference evidence="13" key="2">
    <citation type="submission" date="2025-09" db="UniProtKB">
        <authorList>
            <consortium name="Ensembl"/>
        </authorList>
    </citation>
    <scope>IDENTIFICATION</scope>
</reference>
<dbReference type="GO" id="GO:0005524">
    <property type="term" value="F:ATP binding"/>
    <property type="evidence" value="ECO:0007669"/>
    <property type="project" value="UniProtKB-KW"/>
</dbReference>
<evidence type="ECO:0000313" key="14">
    <source>
        <dbReference type="Proteomes" id="UP000261540"/>
    </source>
</evidence>
<dbReference type="InterPro" id="IPR000719">
    <property type="entry name" value="Prot_kinase_dom"/>
</dbReference>
<evidence type="ECO:0000256" key="1">
    <source>
        <dbReference type="ARBA" id="ARBA00010090"/>
    </source>
</evidence>
<protein>
    <recommendedName>
        <fullName evidence="2">non-specific serine/threonine protein kinase</fullName>
        <ecNumber evidence="2">2.7.11.1</ecNumber>
    </recommendedName>
</protein>
<dbReference type="PROSITE" id="PS50011">
    <property type="entry name" value="PROTEIN_KINASE_DOM"/>
    <property type="match status" value="1"/>
</dbReference>
<dbReference type="Ensembl" id="ENSPKIT00000030810.1">
    <property type="protein sequence ID" value="ENSPKIP00000006778.1"/>
    <property type="gene ID" value="ENSPKIG00000022924.1"/>
</dbReference>
<dbReference type="AlphaFoldDB" id="A0A3B3QKY1"/>
<dbReference type="PANTHER" id="PTHR44899:SF4">
    <property type="entry name" value="SERINE_THREONINE-PROTEIN KINASE NEK1"/>
    <property type="match status" value="1"/>
</dbReference>
<dbReference type="GO" id="GO:0004674">
    <property type="term" value="F:protein serine/threonine kinase activity"/>
    <property type="evidence" value="ECO:0007669"/>
    <property type="project" value="UniProtKB-KW"/>
</dbReference>
<evidence type="ECO:0000256" key="5">
    <source>
        <dbReference type="ARBA" id="ARBA00022741"/>
    </source>
</evidence>
<evidence type="ECO:0000256" key="7">
    <source>
        <dbReference type="ARBA" id="ARBA00022840"/>
    </source>
</evidence>
<comment type="similarity">
    <text evidence="1">Belongs to the apolipoprotein L family.</text>
</comment>
<dbReference type="Pfam" id="PF00069">
    <property type="entry name" value="Pkinase"/>
    <property type="match status" value="1"/>
</dbReference>
<dbReference type="InterPro" id="IPR008405">
    <property type="entry name" value="ApoL"/>
</dbReference>
<keyword evidence="5" id="KW-0547">Nucleotide-binding</keyword>
<dbReference type="GeneTree" id="ENSGT00940000158460"/>
<dbReference type="InterPro" id="IPR051131">
    <property type="entry name" value="NEK_Ser/Thr_kinase_NIMA"/>
</dbReference>
<feature type="transmembrane region" description="Helical" evidence="11">
    <location>
        <begin position="526"/>
        <end position="544"/>
    </location>
</feature>
<dbReference type="GO" id="GO:0006869">
    <property type="term" value="P:lipid transport"/>
    <property type="evidence" value="ECO:0007669"/>
    <property type="project" value="InterPro"/>
</dbReference>